<proteinExistence type="predicted"/>
<accession>A0A0N7G2E3</accession>
<organism evidence="1 2">
    <name type="scientific">Port-miou virus</name>
    <dbReference type="NCBI Taxonomy" id="1733873"/>
    <lineage>
        <taxon>Viruses</taxon>
        <taxon>Varidnaviria</taxon>
        <taxon>Bamfordvirae</taxon>
        <taxon>Nucleocytoviricota</taxon>
        <taxon>Megaviricetes</taxon>
        <taxon>Pimascovirales</taxon>
        <taxon>Pimascovirales incertae sedis</taxon>
        <taxon>Marseilleviridae</taxon>
        <taxon>Losannavirus</taxon>
        <taxon>Losannavirus lausannense</taxon>
        <taxon>Lausannevirus</taxon>
    </lineage>
</organism>
<dbReference type="InterPro" id="IPR043921">
    <property type="entry name" value="DUF5772"/>
</dbReference>
<protein>
    <submittedName>
        <fullName evidence="1">Uncharacterized protein</fullName>
    </submittedName>
</protein>
<name>A0A0N7G2E3_9VIRU</name>
<reference evidence="1" key="1">
    <citation type="journal article" date="2015" name="Genome Announc.">
        <title>Complete Genome Sequence of a New Member of the Marseilleviridae Recovered from the Brackish Submarine Spring in the Cassis Port-Miou Calanque, France.</title>
        <authorList>
            <person name="Doutre G."/>
            <person name="Arfib B."/>
            <person name="Rochette P."/>
            <person name="Claverie J.M."/>
            <person name="Bonin P."/>
            <person name="Abergel C."/>
        </authorList>
    </citation>
    <scope>NUCLEOTIDE SEQUENCE [LARGE SCALE GENOMIC DNA]</scope>
    <source>
        <strain evidence="1">1</strain>
    </source>
</reference>
<sequence>MGFFVGMLLTFVWWIWRTTPKFVTERISKCFEQKTTAKVSRKRIKVPFWLSGQKYNILVKRPRKNFMMFSNIFCDGKDRTLRLIKYLGPDNNFFGNDVTPRDLGYREIEFQVVVPFEKNLFFSADDVITL</sequence>
<evidence type="ECO:0000313" key="1">
    <source>
        <dbReference type="EMBL" id="ALH06888.1"/>
    </source>
</evidence>
<dbReference type="EMBL" id="KT428292">
    <property type="protein sequence ID" value="ALH06888.1"/>
    <property type="molecule type" value="Genomic_DNA"/>
</dbReference>
<dbReference type="Proteomes" id="UP000319438">
    <property type="component" value="Segment"/>
</dbReference>
<gene>
    <name evidence="1" type="ORF">PMV_190</name>
</gene>
<evidence type="ECO:0000313" key="2">
    <source>
        <dbReference type="Proteomes" id="UP000319438"/>
    </source>
</evidence>
<dbReference type="Pfam" id="PF19080">
    <property type="entry name" value="DUF5772"/>
    <property type="match status" value="1"/>
</dbReference>